<dbReference type="Pfam" id="PF06259">
    <property type="entry name" value="Abhydrolase_8"/>
    <property type="match status" value="1"/>
</dbReference>
<keyword evidence="1" id="KW-0175">Coiled coil</keyword>
<evidence type="ECO:0000313" key="4">
    <source>
        <dbReference type="Proteomes" id="UP000654471"/>
    </source>
</evidence>
<name>A0ABQ2UZ58_9ACTN</name>
<feature type="domain" description="DUF1023" evidence="2">
    <location>
        <begin position="299"/>
        <end position="467"/>
    </location>
</feature>
<gene>
    <name evidence="3" type="ORF">GCM10010211_24560</name>
</gene>
<dbReference type="EMBL" id="BMRP01000007">
    <property type="protein sequence ID" value="GGU58851.1"/>
    <property type="molecule type" value="Genomic_DNA"/>
</dbReference>
<comment type="caution">
    <text evidence="3">The sequence shown here is derived from an EMBL/GenBank/DDBJ whole genome shotgun (WGS) entry which is preliminary data.</text>
</comment>
<feature type="coiled-coil region" evidence="1">
    <location>
        <begin position="54"/>
        <end position="106"/>
    </location>
</feature>
<reference evidence="4" key="1">
    <citation type="journal article" date="2019" name="Int. J. Syst. Evol. Microbiol.">
        <title>The Global Catalogue of Microorganisms (GCM) 10K type strain sequencing project: providing services to taxonomists for standard genome sequencing and annotation.</title>
        <authorList>
            <consortium name="The Broad Institute Genomics Platform"/>
            <consortium name="The Broad Institute Genome Sequencing Center for Infectious Disease"/>
            <person name="Wu L."/>
            <person name="Ma J."/>
        </authorList>
    </citation>
    <scope>NUCLEOTIDE SEQUENCE [LARGE SCALE GENOMIC DNA]</scope>
    <source>
        <strain evidence="4">JCM 3399</strain>
    </source>
</reference>
<dbReference type="InterPro" id="IPR029058">
    <property type="entry name" value="AB_hydrolase_fold"/>
</dbReference>
<proteinExistence type="predicted"/>
<dbReference type="InterPro" id="IPR010427">
    <property type="entry name" value="DUF1023"/>
</dbReference>
<dbReference type="Proteomes" id="UP000654471">
    <property type="component" value="Unassembled WGS sequence"/>
</dbReference>
<dbReference type="SUPFAM" id="SSF53474">
    <property type="entry name" value="alpha/beta-Hydrolases"/>
    <property type="match status" value="1"/>
</dbReference>
<protein>
    <recommendedName>
        <fullName evidence="2">DUF1023 domain-containing protein</fullName>
    </recommendedName>
</protein>
<evidence type="ECO:0000256" key="1">
    <source>
        <dbReference type="SAM" id="Coils"/>
    </source>
</evidence>
<accession>A0ABQ2UZ58</accession>
<organism evidence="3 4">
    <name type="scientific">Streptomyces albospinus</name>
    <dbReference type="NCBI Taxonomy" id="285515"/>
    <lineage>
        <taxon>Bacteria</taxon>
        <taxon>Bacillati</taxon>
        <taxon>Actinomycetota</taxon>
        <taxon>Actinomycetes</taxon>
        <taxon>Kitasatosporales</taxon>
        <taxon>Streptomycetaceae</taxon>
        <taxon>Streptomyces</taxon>
    </lineage>
</organism>
<dbReference type="RefSeq" id="WP_189299308.1">
    <property type="nucleotide sequence ID" value="NZ_BMRP01000007.1"/>
</dbReference>
<evidence type="ECO:0000313" key="3">
    <source>
        <dbReference type="EMBL" id="GGU58851.1"/>
    </source>
</evidence>
<sequence length="553" mass="59102">MALTIQDLQNLRFSELEGAKEEWAQIARRLGGYSDRVDAYMRRSLEHEWSGEAADKAQQRMSRLRENFQFSDQECALIETTLDGVITELRAQQRSLHQALDEATTKGYKIAPSGEVIYADEGDIPTGDPDAGVPAKEQERRGLEGNIFSVLRNAAEIDARYRAELSRLRVGRGLAVDGLKSQRDAADISKIAGVAVGLESTPTKGTDPKKVRDWWNGLSKEEQEEQLALNPSVIGNLDGIPARTRDKANRVNLDRLIAMYPEPAPDEVKEKHDGFKAIRDRLADGDGKNPEPLLLGIGPEGQGRAILSYGNPDTADNVAAYVPGFSTTLSNVGGEDGGRAENVWDSANKADHKHKTASIVWLGYDAPQGPEVAGTERGKRGGADFGTFLDGIQATHQGDRPHVTAIGHSYGSFTVGQAAQREGGIPADDIILVGSPGTGAHKAEDLGVGADHVWVGAADSDPVTHAPSKNEAGFGAITGPIGGGIAHLADPHKLWFGQDPASGEFGGNRFGVAFGNPGDSHSNYFKPEGGDSLDNMGAIVAGHPEKVTFQGER</sequence>
<keyword evidence="4" id="KW-1185">Reference proteome</keyword>
<evidence type="ECO:0000259" key="2">
    <source>
        <dbReference type="Pfam" id="PF06259"/>
    </source>
</evidence>